<evidence type="ECO:0000313" key="3">
    <source>
        <dbReference type="Proteomes" id="UP001595773"/>
    </source>
</evidence>
<dbReference type="InterPro" id="IPR014729">
    <property type="entry name" value="Rossmann-like_a/b/a_fold"/>
</dbReference>
<dbReference type="CDD" id="cd00293">
    <property type="entry name" value="USP-like"/>
    <property type="match status" value="1"/>
</dbReference>
<dbReference type="EMBL" id="JBHSCQ010000012">
    <property type="protein sequence ID" value="MFC4265864.1"/>
    <property type="molecule type" value="Genomic_DNA"/>
</dbReference>
<comment type="caution">
    <text evidence="2">The sequence shown here is derived from an EMBL/GenBank/DDBJ whole genome shotgun (WGS) entry which is preliminary data.</text>
</comment>
<keyword evidence="3" id="KW-1185">Reference proteome</keyword>
<accession>A0ABV8R3M8</accession>
<reference evidence="3" key="1">
    <citation type="journal article" date="2019" name="Int. J. Syst. Evol. Microbiol.">
        <title>The Global Catalogue of Microorganisms (GCM) 10K type strain sequencing project: providing services to taxonomists for standard genome sequencing and annotation.</title>
        <authorList>
            <consortium name="The Broad Institute Genomics Platform"/>
            <consortium name="The Broad Institute Genome Sequencing Center for Infectious Disease"/>
            <person name="Wu L."/>
            <person name="Ma J."/>
        </authorList>
    </citation>
    <scope>NUCLEOTIDE SEQUENCE [LARGE SCALE GENOMIC DNA]</scope>
    <source>
        <strain evidence="3">CGMCC 1.10698</strain>
    </source>
</reference>
<feature type="domain" description="UspA" evidence="1">
    <location>
        <begin position="16"/>
        <end position="163"/>
    </location>
</feature>
<evidence type="ECO:0000313" key="2">
    <source>
        <dbReference type="EMBL" id="MFC4265864.1"/>
    </source>
</evidence>
<dbReference type="Gene3D" id="3.40.50.620">
    <property type="entry name" value="HUPs"/>
    <property type="match status" value="1"/>
</dbReference>
<sequence length="173" mass="18365">MTGPLPPKGGPNRITRPVLVGIMPTQPLAVARRAAQLAYSLDVELVCAYVDITRYLVEEATDGSVASEPIDSDGVDDDAEGVSATISQRLSSVFSAYGVSWSYRSLAGDPARALGRLAETLDASMIVVGTRERGVGHRLEELLTGSVAVHLAHRQHRPVVVIPLKPQALGAEE</sequence>
<dbReference type="InterPro" id="IPR006016">
    <property type="entry name" value="UspA"/>
</dbReference>
<name>A0ABV8R3M8_9MICC</name>
<protein>
    <submittedName>
        <fullName evidence="2">Universal stress protein</fullName>
    </submittedName>
</protein>
<proteinExistence type="predicted"/>
<organism evidence="2 3">
    <name type="scientific">Arthrobacter cryoconiti</name>
    <dbReference type="NCBI Taxonomy" id="748907"/>
    <lineage>
        <taxon>Bacteria</taxon>
        <taxon>Bacillati</taxon>
        <taxon>Actinomycetota</taxon>
        <taxon>Actinomycetes</taxon>
        <taxon>Micrococcales</taxon>
        <taxon>Micrococcaceae</taxon>
        <taxon>Arthrobacter</taxon>
    </lineage>
</organism>
<gene>
    <name evidence="2" type="ORF">ACFOW9_09660</name>
</gene>
<dbReference type="RefSeq" id="WP_268251263.1">
    <property type="nucleotide sequence ID" value="NZ_BAABLL010000015.1"/>
</dbReference>
<evidence type="ECO:0000259" key="1">
    <source>
        <dbReference type="Pfam" id="PF00582"/>
    </source>
</evidence>
<dbReference type="SUPFAM" id="SSF52402">
    <property type="entry name" value="Adenine nucleotide alpha hydrolases-like"/>
    <property type="match status" value="1"/>
</dbReference>
<dbReference type="Proteomes" id="UP001595773">
    <property type="component" value="Unassembled WGS sequence"/>
</dbReference>
<dbReference type="Pfam" id="PF00582">
    <property type="entry name" value="Usp"/>
    <property type="match status" value="1"/>
</dbReference>